<feature type="region of interest" description="Disordered" evidence="1">
    <location>
        <begin position="66"/>
        <end position="85"/>
    </location>
</feature>
<evidence type="ECO:0000313" key="2">
    <source>
        <dbReference type="EMBL" id="RRT83477.1"/>
    </source>
</evidence>
<dbReference type="AlphaFoldDB" id="A0A427B4V1"/>
<evidence type="ECO:0000313" key="3">
    <source>
        <dbReference type="Proteomes" id="UP000287651"/>
    </source>
</evidence>
<name>A0A427B4V1_ENSVE</name>
<dbReference type="EMBL" id="AMZH03000485">
    <property type="protein sequence ID" value="RRT83477.1"/>
    <property type="molecule type" value="Genomic_DNA"/>
</dbReference>
<reference evidence="2 3" key="1">
    <citation type="journal article" date="2014" name="Agronomy (Basel)">
        <title>A Draft Genome Sequence for Ensete ventricosum, the Drought-Tolerant Tree Against Hunger.</title>
        <authorList>
            <person name="Harrison J."/>
            <person name="Moore K.A."/>
            <person name="Paszkiewicz K."/>
            <person name="Jones T."/>
            <person name="Grant M."/>
            <person name="Ambacheew D."/>
            <person name="Muzemil S."/>
            <person name="Studholme D.J."/>
        </authorList>
    </citation>
    <scope>NUCLEOTIDE SEQUENCE [LARGE SCALE GENOMIC DNA]</scope>
</reference>
<proteinExistence type="predicted"/>
<sequence>MDEDIMDDDKKTWLSSDTALAHFEALKLERKAKGDSGAAKDGMVLEESDENDKEVPLGKIMEILRSQGARKKKKKKAAKKDNLPSDFENIENEFDVLGVVREINLDNLEREQIMETGKSVTDSGCRSAKMTDKSNVEKDEVFPKRKHDGTSTEVVVSTPKRKRSSFMHRSNSAKGQKENRKISLSQSFAKDETAQSSVERSLYEDMAETTTSDLLVSCSPGISFRRRRKVTDRLHVGKAMNSTPERTVVVCSMKALYVLMIQERRSIRKQNPNIHWLLKISESRESVNYKSDHSDSGQSKEAKKK</sequence>
<feature type="compositionally biased region" description="Basic residues" evidence="1">
    <location>
        <begin position="68"/>
        <end position="78"/>
    </location>
</feature>
<evidence type="ECO:0000256" key="1">
    <source>
        <dbReference type="SAM" id="MobiDB-lite"/>
    </source>
</evidence>
<comment type="caution">
    <text evidence="2">The sequence shown here is derived from an EMBL/GenBank/DDBJ whole genome shotgun (WGS) entry which is preliminary data.</text>
</comment>
<feature type="region of interest" description="Disordered" evidence="1">
    <location>
        <begin position="32"/>
        <end position="52"/>
    </location>
</feature>
<dbReference type="Proteomes" id="UP000287651">
    <property type="component" value="Unassembled WGS sequence"/>
</dbReference>
<organism evidence="2 3">
    <name type="scientific">Ensete ventricosum</name>
    <name type="common">Abyssinian banana</name>
    <name type="synonym">Musa ensete</name>
    <dbReference type="NCBI Taxonomy" id="4639"/>
    <lineage>
        <taxon>Eukaryota</taxon>
        <taxon>Viridiplantae</taxon>
        <taxon>Streptophyta</taxon>
        <taxon>Embryophyta</taxon>
        <taxon>Tracheophyta</taxon>
        <taxon>Spermatophyta</taxon>
        <taxon>Magnoliopsida</taxon>
        <taxon>Liliopsida</taxon>
        <taxon>Zingiberales</taxon>
        <taxon>Musaceae</taxon>
        <taxon>Ensete</taxon>
    </lineage>
</organism>
<feature type="region of interest" description="Disordered" evidence="1">
    <location>
        <begin position="285"/>
        <end position="305"/>
    </location>
</feature>
<feature type="region of interest" description="Disordered" evidence="1">
    <location>
        <begin position="118"/>
        <end position="190"/>
    </location>
</feature>
<gene>
    <name evidence="2" type="ORF">B296_00014231</name>
</gene>
<feature type="compositionally biased region" description="Basic and acidic residues" evidence="1">
    <location>
        <begin position="129"/>
        <end position="143"/>
    </location>
</feature>
<protein>
    <submittedName>
        <fullName evidence="2">Uncharacterized protein</fullName>
    </submittedName>
</protein>
<accession>A0A427B4V1</accession>